<feature type="domain" description="PDZ" evidence="8">
    <location>
        <begin position="111"/>
        <end position="181"/>
    </location>
</feature>
<feature type="region of interest" description="Disordered" evidence="6">
    <location>
        <begin position="387"/>
        <end position="411"/>
    </location>
</feature>
<dbReference type="CDD" id="cd07560">
    <property type="entry name" value="Peptidase_S41_CPP"/>
    <property type="match status" value="1"/>
</dbReference>
<keyword evidence="3 5" id="KW-0378">Hydrolase</keyword>
<dbReference type="Proteomes" id="UP000609651">
    <property type="component" value="Unassembled WGS sequence"/>
</dbReference>
<dbReference type="Gene3D" id="3.90.226.10">
    <property type="entry name" value="2-enoyl-CoA Hydratase, Chain A, domain 1"/>
    <property type="match status" value="1"/>
</dbReference>
<feature type="signal peptide" evidence="7">
    <location>
        <begin position="1"/>
        <end position="29"/>
    </location>
</feature>
<dbReference type="InterPro" id="IPR036034">
    <property type="entry name" value="PDZ_sf"/>
</dbReference>
<feature type="region of interest" description="Disordered" evidence="6">
    <location>
        <begin position="30"/>
        <end position="56"/>
    </location>
</feature>
<dbReference type="EMBL" id="WTPX01000117">
    <property type="protein sequence ID" value="NNJ27051.1"/>
    <property type="molecule type" value="Genomic_DNA"/>
</dbReference>
<organism evidence="9 10">
    <name type="scientific">Alienimonas chondri</name>
    <dbReference type="NCBI Taxonomy" id="2681879"/>
    <lineage>
        <taxon>Bacteria</taxon>
        <taxon>Pseudomonadati</taxon>
        <taxon>Planctomycetota</taxon>
        <taxon>Planctomycetia</taxon>
        <taxon>Planctomycetales</taxon>
        <taxon>Planctomycetaceae</taxon>
        <taxon>Alienimonas</taxon>
    </lineage>
</organism>
<protein>
    <recommendedName>
        <fullName evidence="8">PDZ domain-containing protein</fullName>
    </recommendedName>
</protein>
<evidence type="ECO:0000256" key="2">
    <source>
        <dbReference type="ARBA" id="ARBA00022670"/>
    </source>
</evidence>
<dbReference type="SMART" id="SM00228">
    <property type="entry name" value="PDZ"/>
    <property type="match status" value="1"/>
</dbReference>
<name>A0ABX1VHV8_9PLAN</name>
<evidence type="ECO:0000313" key="10">
    <source>
        <dbReference type="Proteomes" id="UP000609651"/>
    </source>
</evidence>
<evidence type="ECO:0000259" key="8">
    <source>
        <dbReference type="PROSITE" id="PS50106"/>
    </source>
</evidence>
<keyword evidence="7" id="KW-0732">Signal</keyword>
<dbReference type="PANTHER" id="PTHR32060:SF30">
    <property type="entry name" value="CARBOXY-TERMINAL PROCESSING PROTEASE CTPA"/>
    <property type="match status" value="1"/>
</dbReference>
<evidence type="ECO:0000313" key="9">
    <source>
        <dbReference type="EMBL" id="NNJ27051.1"/>
    </source>
</evidence>
<accession>A0ABX1VHV8</accession>
<dbReference type="SMART" id="SM00245">
    <property type="entry name" value="TSPc"/>
    <property type="match status" value="1"/>
</dbReference>
<dbReference type="InterPro" id="IPR006311">
    <property type="entry name" value="TAT_signal"/>
</dbReference>
<dbReference type="InterPro" id="IPR001478">
    <property type="entry name" value="PDZ"/>
</dbReference>
<gene>
    <name evidence="9" type="ORF">LzC2_31480</name>
</gene>
<dbReference type="InterPro" id="IPR029045">
    <property type="entry name" value="ClpP/crotonase-like_dom_sf"/>
</dbReference>
<dbReference type="CDD" id="cd06782">
    <property type="entry name" value="cpPDZ_CPP-like"/>
    <property type="match status" value="1"/>
</dbReference>
<proteinExistence type="inferred from homology"/>
<evidence type="ECO:0000256" key="6">
    <source>
        <dbReference type="SAM" id="MobiDB-lite"/>
    </source>
</evidence>
<reference evidence="9 10" key="1">
    <citation type="journal article" date="2020" name="Syst. Appl. Microbiol.">
        <title>Alienimonas chondri sp. nov., a novel planctomycete isolated from the biofilm of the red alga Chondrus crispus.</title>
        <authorList>
            <person name="Vitorino I."/>
            <person name="Albuquerque L."/>
            <person name="Wiegand S."/>
            <person name="Kallscheuer N."/>
            <person name="da Costa M.S."/>
            <person name="Lobo-da-Cunha A."/>
            <person name="Jogler C."/>
            <person name="Lage O.M."/>
        </authorList>
    </citation>
    <scope>NUCLEOTIDE SEQUENCE [LARGE SCALE GENOMIC DNA]</scope>
    <source>
        <strain evidence="9 10">LzC2</strain>
    </source>
</reference>
<comment type="similarity">
    <text evidence="1 5">Belongs to the peptidase S41A family.</text>
</comment>
<dbReference type="PROSITE" id="PS51318">
    <property type="entry name" value="TAT"/>
    <property type="match status" value="1"/>
</dbReference>
<comment type="caution">
    <text evidence="9">The sequence shown here is derived from an EMBL/GenBank/DDBJ whole genome shotgun (WGS) entry which is preliminary data.</text>
</comment>
<dbReference type="Gene3D" id="2.30.42.10">
    <property type="match status" value="1"/>
</dbReference>
<dbReference type="NCBIfam" id="TIGR00225">
    <property type="entry name" value="prc"/>
    <property type="match status" value="1"/>
</dbReference>
<dbReference type="InterPro" id="IPR004447">
    <property type="entry name" value="Peptidase_S41A"/>
</dbReference>
<dbReference type="SUPFAM" id="SSF52096">
    <property type="entry name" value="ClpP/crotonase"/>
    <property type="match status" value="1"/>
</dbReference>
<dbReference type="Pfam" id="PF17820">
    <property type="entry name" value="PDZ_6"/>
    <property type="match status" value="1"/>
</dbReference>
<evidence type="ECO:0000256" key="4">
    <source>
        <dbReference type="ARBA" id="ARBA00022825"/>
    </source>
</evidence>
<keyword evidence="2 5" id="KW-0645">Protease</keyword>
<dbReference type="PANTHER" id="PTHR32060">
    <property type="entry name" value="TAIL-SPECIFIC PROTEASE"/>
    <property type="match status" value="1"/>
</dbReference>
<feature type="chain" id="PRO_5046089809" description="PDZ domain-containing protein" evidence="7">
    <location>
        <begin position="30"/>
        <end position="479"/>
    </location>
</feature>
<dbReference type="Pfam" id="PF22694">
    <property type="entry name" value="CtpB_N-like"/>
    <property type="match status" value="1"/>
</dbReference>
<evidence type="ECO:0000256" key="7">
    <source>
        <dbReference type="SAM" id="SignalP"/>
    </source>
</evidence>
<dbReference type="PROSITE" id="PS50106">
    <property type="entry name" value="PDZ"/>
    <property type="match status" value="1"/>
</dbReference>
<dbReference type="InterPro" id="IPR041489">
    <property type="entry name" value="PDZ_6"/>
</dbReference>
<evidence type="ECO:0000256" key="5">
    <source>
        <dbReference type="RuleBase" id="RU004404"/>
    </source>
</evidence>
<dbReference type="SUPFAM" id="SSF50156">
    <property type="entry name" value="PDZ domain-like"/>
    <property type="match status" value="1"/>
</dbReference>
<dbReference type="InterPro" id="IPR055210">
    <property type="entry name" value="CtpA/B_N"/>
</dbReference>
<keyword evidence="10" id="KW-1185">Reference proteome</keyword>
<evidence type="ECO:0000256" key="1">
    <source>
        <dbReference type="ARBA" id="ARBA00009179"/>
    </source>
</evidence>
<sequence length="479" mass="50795">MLRSRRSRFLSAGLLAGALALPGSSAAIAQEVPTETPAEDAAPGLVEDESSDPREDREELLRLMREFADSFEQIERNYVTEVSREELLEAAIDGMVARLDPYSTYLDDEEVGRFAREVEGQFIGIGVQILPDADTGRLTVTAPLPGTPAAEAGVRAGDVIAQVDGESVDGLDTSDVTARIKGPAGEPVKLGLLRPGQDEMIELTVVRDDVRVPTVLGETRRADGSWDFLLPNDDEDAPKIGMLRVTKFAAGTDRELTAALATLQAAGAEGVILDLRGNPGGLLSQAVAVADLFLKDGRIVSTAGRNVAPQAFDALPGGPAEGLKVAVLVDRFSASASEIVSAALQDAGRATIIGERTWGKGSVQSVINLGGGRTALKLTTAAYLRPSGANIQRPGPMNRPARQSDEEAEWGVTPDEGYRLPLTLKQRRNLNIDRIVRDRPVGSVVTNDVEEYEPTEDPHIAAALEVLSVDGGERGASAP</sequence>
<evidence type="ECO:0000256" key="3">
    <source>
        <dbReference type="ARBA" id="ARBA00022801"/>
    </source>
</evidence>
<dbReference type="InterPro" id="IPR005151">
    <property type="entry name" value="Tail-specific_protease"/>
</dbReference>
<dbReference type="RefSeq" id="WP_171188696.1">
    <property type="nucleotide sequence ID" value="NZ_WTPX01000117.1"/>
</dbReference>
<dbReference type="Gene3D" id="3.30.750.44">
    <property type="match status" value="1"/>
</dbReference>
<dbReference type="Pfam" id="PF03572">
    <property type="entry name" value="Peptidase_S41"/>
    <property type="match status" value="1"/>
</dbReference>
<keyword evidence="4 5" id="KW-0720">Serine protease</keyword>